<feature type="transmembrane region" description="Helical" evidence="2">
    <location>
        <begin position="242"/>
        <end position="263"/>
    </location>
</feature>
<protein>
    <submittedName>
        <fullName evidence="3">Pentatricopeptide repeat-containing protein</fullName>
    </submittedName>
</protein>
<keyword evidence="4" id="KW-1185">Reference proteome</keyword>
<evidence type="ECO:0000256" key="2">
    <source>
        <dbReference type="SAM" id="Phobius"/>
    </source>
</evidence>
<gene>
    <name evidence="3" type="ORF">A2U01_0004964</name>
</gene>
<name>A0A392MAF8_9FABA</name>
<dbReference type="Proteomes" id="UP000265520">
    <property type="component" value="Unassembled WGS sequence"/>
</dbReference>
<evidence type="ECO:0000256" key="1">
    <source>
        <dbReference type="SAM" id="MobiDB-lite"/>
    </source>
</evidence>
<dbReference type="EMBL" id="LXQA010006312">
    <property type="protein sequence ID" value="MCH84133.1"/>
    <property type="molecule type" value="Genomic_DNA"/>
</dbReference>
<evidence type="ECO:0000313" key="4">
    <source>
        <dbReference type="Proteomes" id="UP000265520"/>
    </source>
</evidence>
<evidence type="ECO:0000313" key="3">
    <source>
        <dbReference type="EMBL" id="MCH84133.1"/>
    </source>
</evidence>
<keyword evidence="2" id="KW-1133">Transmembrane helix</keyword>
<sequence length="323" mass="37084">MWTGSMQTCLSRARRNVLMQSRPLKPPDRNHHTVANPPPPPEPPDNVTLPTLIALMVEVFSSFSTTEIDEKLVFSYSIFRAGYTNPLTQMVLNFHQHNNFISSTILNTYSPFINLLSDAQKLFEYLPHRNKITWSHTGFVYVQHSFNILAHYYGMTLQGDLFLVKEWILDKIANSYHLFYHNPNDANWCATQFIAHIPSTTDSHLVKSIFSQILYWRLVNRLSFEPVVATFSLTKLVEYQQGVLTTNMGGVFLTLELGILYYLTNNPIVEHVTKILVFGLGVLRAMLNVVVGIAHQVLPITDVHIPYDYHERYTKLVVAKILF</sequence>
<accession>A0A392MAF8</accession>
<proteinExistence type="predicted"/>
<feature type="region of interest" description="Disordered" evidence="1">
    <location>
        <begin position="19"/>
        <end position="46"/>
    </location>
</feature>
<feature type="transmembrane region" description="Helical" evidence="2">
    <location>
        <begin position="275"/>
        <end position="298"/>
    </location>
</feature>
<keyword evidence="2" id="KW-0812">Transmembrane</keyword>
<dbReference type="AlphaFoldDB" id="A0A392MAF8"/>
<keyword evidence="2" id="KW-0472">Membrane</keyword>
<organism evidence="3 4">
    <name type="scientific">Trifolium medium</name>
    <dbReference type="NCBI Taxonomy" id="97028"/>
    <lineage>
        <taxon>Eukaryota</taxon>
        <taxon>Viridiplantae</taxon>
        <taxon>Streptophyta</taxon>
        <taxon>Embryophyta</taxon>
        <taxon>Tracheophyta</taxon>
        <taxon>Spermatophyta</taxon>
        <taxon>Magnoliopsida</taxon>
        <taxon>eudicotyledons</taxon>
        <taxon>Gunneridae</taxon>
        <taxon>Pentapetalae</taxon>
        <taxon>rosids</taxon>
        <taxon>fabids</taxon>
        <taxon>Fabales</taxon>
        <taxon>Fabaceae</taxon>
        <taxon>Papilionoideae</taxon>
        <taxon>50 kb inversion clade</taxon>
        <taxon>NPAAA clade</taxon>
        <taxon>Hologalegina</taxon>
        <taxon>IRL clade</taxon>
        <taxon>Trifolieae</taxon>
        <taxon>Trifolium</taxon>
    </lineage>
</organism>
<reference evidence="3 4" key="1">
    <citation type="journal article" date="2018" name="Front. Plant Sci.">
        <title>Red Clover (Trifolium pratense) and Zigzag Clover (T. medium) - A Picture of Genomic Similarities and Differences.</title>
        <authorList>
            <person name="Dluhosova J."/>
            <person name="Istvanek J."/>
            <person name="Nedelnik J."/>
            <person name="Repkova J."/>
        </authorList>
    </citation>
    <scope>NUCLEOTIDE SEQUENCE [LARGE SCALE GENOMIC DNA]</scope>
    <source>
        <strain evidence="4">cv. 10/8</strain>
        <tissue evidence="3">Leaf</tissue>
    </source>
</reference>
<comment type="caution">
    <text evidence="3">The sequence shown here is derived from an EMBL/GenBank/DDBJ whole genome shotgun (WGS) entry which is preliminary data.</text>
</comment>